<feature type="region of interest" description="Disordered" evidence="1">
    <location>
        <begin position="1"/>
        <end position="21"/>
    </location>
</feature>
<proteinExistence type="predicted"/>
<keyword evidence="5" id="KW-1185">Reference proteome</keyword>
<feature type="transmembrane region" description="Helical" evidence="2">
    <location>
        <begin position="186"/>
        <end position="207"/>
    </location>
</feature>
<feature type="transmembrane region" description="Helical" evidence="2">
    <location>
        <begin position="383"/>
        <end position="401"/>
    </location>
</feature>
<dbReference type="InterPro" id="IPR012429">
    <property type="entry name" value="HGSNAT_cat"/>
</dbReference>
<organism evidence="4 5">
    <name type="scientific">Brachybacterium aquaticum</name>
    <dbReference type="NCBI Taxonomy" id="1432564"/>
    <lineage>
        <taxon>Bacteria</taxon>
        <taxon>Bacillati</taxon>
        <taxon>Actinomycetota</taxon>
        <taxon>Actinomycetes</taxon>
        <taxon>Micrococcales</taxon>
        <taxon>Dermabacteraceae</taxon>
        <taxon>Brachybacterium</taxon>
    </lineage>
</organism>
<feature type="compositionally biased region" description="Low complexity" evidence="1">
    <location>
        <begin position="524"/>
        <end position="548"/>
    </location>
</feature>
<feature type="transmembrane region" description="Helical" evidence="2">
    <location>
        <begin position="219"/>
        <end position="247"/>
    </location>
</feature>
<dbReference type="Pfam" id="PF07786">
    <property type="entry name" value="HGSNAT_cat"/>
    <property type="match status" value="1"/>
</dbReference>
<accession>A0A841AB40</accession>
<gene>
    <name evidence="4" type="ORF">HNR70_000227</name>
</gene>
<feature type="compositionally biased region" description="Low complexity" evidence="1">
    <location>
        <begin position="490"/>
        <end position="512"/>
    </location>
</feature>
<protein>
    <submittedName>
        <fullName evidence="4">Peptidoglycan/LPS O-acetylase OafA/YrhL</fullName>
    </submittedName>
</protein>
<feature type="region of interest" description="Disordered" evidence="1">
    <location>
        <begin position="490"/>
        <end position="586"/>
    </location>
</feature>
<evidence type="ECO:0000256" key="1">
    <source>
        <dbReference type="SAM" id="MobiDB-lite"/>
    </source>
</evidence>
<comment type="caution">
    <text evidence="4">The sequence shown here is derived from an EMBL/GenBank/DDBJ whole genome shotgun (WGS) entry which is preliminary data.</text>
</comment>
<sequence length="586" mass="61151">MSSAVLDRPEQAVPASRPTPRERLRALVSPPRITALDAARALAILGMVGAHVGNIPPFELGNPFSWLVVVNGNSALLFAVLAGISIALLTGRQRIPEVEELPRLRAGLLGRALVIFLIGLVLEMLGTSISVILTFYGVMYVLALPVLRWRPGRLLLLALPIALVGPLLSAAVEVFSLGGYGAGTSLVVTGVYGVTTWTPLMLLGMALGRLPLERKRVAAALAGIGAVLAIGATVLGSALFFLVMLFFPDYGGVVYNQSSSYSADFGESGSWVSTEYDPGTVPADSIDFTDMVCYPPMPGDPTVFCEPADYWTTGAWGTESSDDLTYVEVDAETGEILAVDSAGGADVQGWESYGDMLWEMDPAWRLGDSVISLEPHSGSTLEIFRSGGIALLVIGVLLLVARPLRWVLLPLSALGSMPLTAYSLHIVSVFLLAGPGGWIVDNRVWAVTAVALLLACTLWSALRGRGPLEELTARVSRRIARTVPAPAAVTAPDVGQTTADAASTTADIGAAPAPQPPRTDQPGATTPATRAWAATTWTPSTASPSTPSQETAPRSGTAPQGGMAPQQGTTPEAGTTPAEGAGTPPQ</sequence>
<evidence type="ECO:0000313" key="4">
    <source>
        <dbReference type="EMBL" id="MBB5830414.1"/>
    </source>
</evidence>
<evidence type="ECO:0000259" key="3">
    <source>
        <dbReference type="Pfam" id="PF07786"/>
    </source>
</evidence>
<keyword evidence="2" id="KW-0812">Transmembrane</keyword>
<feature type="compositionally biased region" description="Polar residues" evidence="1">
    <location>
        <begin position="549"/>
        <end position="558"/>
    </location>
</feature>
<feature type="domain" description="Heparan-alpha-glucosaminide N-acetyltransferase catalytic" evidence="3">
    <location>
        <begin position="32"/>
        <end position="236"/>
    </location>
</feature>
<feature type="transmembrane region" description="Helical" evidence="2">
    <location>
        <begin position="64"/>
        <end position="91"/>
    </location>
</feature>
<feature type="transmembrane region" description="Helical" evidence="2">
    <location>
        <begin position="128"/>
        <end position="147"/>
    </location>
</feature>
<reference evidence="4 5" key="1">
    <citation type="submission" date="2020-08" db="EMBL/GenBank/DDBJ databases">
        <title>Sequencing the genomes of 1000 actinobacteria strains.</title>
        <authorList>
            <person name="Klenk H.-P."/>
        </authorList>
    </citation>
    <scope>NUCLEOTIDE SEQUENCE [LARGE SCALE GENOMIC DNA]</scope>
    <source>
        <strain evidence="4 5">DSM 28796</strain>
    </source>
</reference>
<keyword evidence="2" id="KW-0472">Membrane</keyword>
<feature type="transmembrane region" description="Helical" evidence="2">
    <location>
        <begin position="408"/>
        <end position="432"/>
    </location>
</feature>
<dbReference type="RefSeq" id="WP_184324036.1">
    <property type="nucleotide sequence ID" value="NZ_JACHLZ010000001.1"/>
</dbReference>
<evidence type="ECO:0000256" key="2">
    <source>
        <dbReference type="SAM" id="Phobius"/>
    </source>
</evidence>
<evidence type="ECO:0000313" key="5">
    <source>
        <dbReference type="Proteomes" id="UP000588158"/>
    </source>
</evidence>
<feature type="transmembrane region" description="Helical" evidence="2">
    <location>
        <begin position="444"/>
        <end position="462"/>
    </location>
</feature>
<dbReference type="Proteomes" id="UP000588158">
    <property type="component" value="Unassembled WGS sequence"/>
</dbReference>
<dbReference type="AlphaFoldDB" id="A0A841AB40"/>
<feature type="transmembrane region" description="Helical" evidence="2">
    <location>
        <begin position="154"/>
        <end position="180"/>
    </location>
</feature>
<name>A0A841AB40_9MICO</name>
<dbReference type="EMBL" id="JACHLZ010000001">
    <property type="protein sequence ID" value="MBB5830414.1"/>
    <property type="molecule type" value="Genomic_DNA"/>
</dbReference>
<feature type="transmembrane region" description="Helical" evidence="2">
    <location>
        <begin position="103"/>
        <end position="122"/>
    </location>
</feature>
<keyword evidence="2" id="KW-1133">Transmembrane helix</keyword>